<dbReference type="Pfam" id="PF01522">
    <property type="entry name" value="Polysacc_deac_1"/>
    <property type="match status" value="1"/>
</dbReference>
<evidence type="ECO:0000256" key="4">
    <source>
        <dbReference type="ARBA" id="ARBA00032976"/>
    </source>
</evidence>
<evidence type="ECO:0000256" key="1">
    <source>
        <dbReference type="ARBA" id="ARBA00003236"/>
    </source>
</evidence>
<evidence type="ECO:0000256" key="2">
    <source>
        <dbReference type="ARBA" id="ARBA00010973"/>
    </source>
</evidence>
<dbReference type="AlphaFoldDB" id="A0A1E3LT17"/>
<dbReference type="InterPro" id="IPR002509">
    <property type="entry name" value="NODB_dom"/>
</dbReference>
<dbReference type="STRING" id="1888892.BFL28_04230"/>
<dbReference type="SUPFAM" id="SSF88713">
    <property type="entry name" value="Glycoside hydrolase/deacetylase"/>
    <property type="match status" value="1"/>
</dbReference>
<evidence type="ECO:0000256" key="3">
    <source>
        <dbReference type="ARBA" id="ARBA00020071"/>
    </source>
</evidence>
<evidence type="ECO:0000259" key="5">
    <source>
        <dbReference type="Pfam" id="PF01522"/>
    </source>
</evidence>
<dbReference type="EMBL" id="MDDS01000046">
    <property type="protein sequence ID" value="ODP36921.1"/>
    <property type="molecule type" value="Genomic_DNA"/>
</dbReference>
<protein>
    <recommendedName>
        <fullName evidence="3">Chitooligosaccharide deacetylase</fullName>
    </recommendedName>
    <alternativeName>
        <fullName evidence="4">Nodulation protein B</fullName>
    </alternativeName>
</protein>
<accession>A0A1E3LT17</accession>
<dbReference type="PANTHER" id="PTHR47561">
    <property type="entry name" value="POLYSACCHARIDE DEACETYLASE FAMILY PROTEIN (AFU_ORTHOLOGUE AFUA_6G05030)"/>
    <property type="match status" value="1"/>
</dbReference>
<organism evidence="6 7">
    <name type="scientific">Sphingomonas turrisvirgatae</name>
    <dbReference type="NCBI Taxonomy" id="1888892"/>
    <lineage>
        <taxon>Bacteria</taxon>
        <taxon>Pseudomonadati</taxon>
        <taxon>Pseudomonadota</taxon>
        <taxon>Alphaproteobacteria</taxon>
        <taxon>Sphingomonadales</taxon>
        <taxon>Sphingomonadaceae</taxon>
        <taxon>Sphingomonas</taxon>
    </lineage>
</organism>
<evidence type="ECO:0000313" key="6">
    <source>
        <dbReference type="EMBL" id="ODP36921.1"/>
    </source>
</evidence>
<dbReference type="RefSeq" id="WP_069321414.1">
    <property type="nucleotide sequence ID" value="NZ_MDDS01000046.1"/>
</dbReference>
<name>A0A1E3LT17_9SPHN</name>
<dbReference type="Gene3D" id="3.20.20.370">
    <property type="entry name" value="Glycoside hydrolase/deacetylase"/>
    <property type="match status" value="1"/>
</dbReference>
<dbReference type="GO" id="GO:0005975">
    <property type="term" value="P:carbohydrate metabolic process"/>
    <property type="evidence" value="ECO:0007669"/>
    <property type="project" value="InterPro"/>
</dbReference>
<keyword evidence="7" id="KW-1185">Reference proteome</keyword>
<comment type="similarity">
    <text evidence="2">Belongs to the polysaccharide deacetylase family.</text>
</comment>
<dbReference type="GO" id="GO:0016810">
    <property type="term" value="F:hydrolase activity, acting on carbon-nitrogen (but not peptide) bonds"/>
    <property type="evidence" value="ECO:0007669"/>
    <property type="project" value="InterPro"/>
</dbReference>
<reference evidence="6 7" key="1">
    <citation type="submission" date="2016-08" db="EMBL/GenBank/DDBJ databases">
        <title>Draft genome of the agarase producing Sphingomonas sp. MCT13.</title>
        <authorList>
            <person name="D'Andrea M.M."/>
            <person name="Rossolini G.M."/>
            <person name="Thaller M.C."/>
        </authorList>
    </citation>
    <scope>NUCLEOTIDE SEQUENCE [LARGE SCALE GENOMIC DNA]</scope>
    <source>
        <strain evidence="6 7">MCT13</strain>
    </source>
</reference>
<dbReference type="PANTHER" id="PTHR47561:SF1">
    <property type="entry name" value="POLYSACCHARIDE DEACETYLASE FAMILY PROTEIN (AFU_ORTHOLOGUE AFUA_6G05030)"/>
    <property type="match status" value="1"/>
</dbReference>
<dbReference type="OrthoDB" id="7419255at2"/>
<comment type="function">
    <text evidence="1">Is involved in generating a small heat-stable compound (Nod), an acylated oligomer of N-acetylglucosamine, that stimulates mitosis in various plant protoplasts.</text>
</comment>
<sequence>MPTRVFLTVDTELMWRHHAAGLDIADIAERSLEPAGVGVGYQLKLLAEHDLKATFFVDPMPAVAHGIEPIKRVVGAIREAGQEVQLHLHPNWAAASDTDRSAAASFELIDFTFAEQRELIRAAADLLVAAGAARPVAFRSGSYSASDDTLAALAELGIRYDSSHNGSEHPWPSAIGLPERQIAPVEHQGVIEVPVTLIEDRVGHLRHFQICALSIAEMRDALDHAVRAGHVATTIVSHGFELANRAGTRANAIHVHRFETLCRMLAERRGGMVTTHFADLAAGNVALPLGRDDQPLGPSLIRTGLRQAQQLWSNLVAERAA</sequence>
<dbReference type="InterPro" id="IPR011330">
    <property type="entry name" value="Glyco_hydro/deAcase_b/a-brl"/>
</dbReference>
<dbReference type="Proteomes" id="UP000094487">
    <property type="component" value="Unassembled WGS sequence"/>
</dbReference>
<comment type="caution">
    <text evidence="6">The sequence shown here is derived from an EMBL/GenBank/DDBJ whole genome shotgun (WGS) entry which is preliminary data.</text>
</comment>
<evidence type="ECO:0000313" key="7">
    <source>
        <dbReference type="Proteomes" id="UP000094487"/>
    </source>
</evidence>
<proteinExistence type="inferred from homology"/>
<gene>
    <name evidence="6" type="ORF">BFL28_04230</name>
</gene>
<feature type="domain" description="NodB homology" evidence="5">
    <location>
        <begin position="43"/>
        <end position="160"/>
    </location>
</feature>